<dbReference type="AlphaFoldDB" id="A0A1B1N4K0"/>
<keyword evidence="1" id="KW-1133">Transmembrane helix</keyword>
<dbReference type="InterPro" id="IPR039076">
    <property type="entry name" value="DivIC"/>
</dbReference>
<keyword evidence="1" id="KW-0472">Membrane</keyword>
<reference evidence="2 3" key="1">
    <citation type="submission" date="2016-01" db="EMBL/GenBank/DDBJ databases">
        <title>Complete Genome Sequence of Paenibacillus yonginensis DCY84, a novel Plant Growth-Promoting Bacteria with Elicitation of Induced Systemic Resistance.</title>
        <authorList>
            <person name="Kim Y.J."/>
            <person name="Yang D.C."/>
            <person name="Sukweenadhi J."/>
        </authorList>
    </citation>
    <scope>NUCLEOTIDE SEQUENCE [LARGE SCALE GENOMIC DNA]</scope>
    <source>
        <strain evidence="2 3">DCY84</strain>
    </source>
</reference>
<protein>
    <submittedName>
        <fullName evidence="2">Septation ring formation regulator EzrA</fullName>
    </submittedName>
</protein>
<evidence type="ECO:0000256" key="1">
    <source>
        <dbReference type="SAM" id="Phobius"/>
    </source>
</evidence>
<dbReference type="InterPro" id="IPR007060">
    <property type="entry name" value="FtsL/DivIC"/>
</dbReference>
<gene>
    <name evidence="2" type="ORF">AWM70_18815</name>
</gene>
<keyword evidence="1" id="KW-0812">Transmembrane</keyword>
<dbReference type="Pfam" id="PF04977">
    <property type="entry name" value="DivIC"/>
    <property type="match status" value="1"/>
</dbReference>
<dbReference type="OrthoDB" id="2382043at2"/>
<dbReference type="PANTHER" id="PTHR40027">
    <property type="entry name" value="CELL DIVISION PROTEIN DIVIC"/>
    <property type="match status" value="1"/>
</dbReference>
<feature type="transmembrane region" description="Helical" evidence="1">
    <location>
        <begin position="24"/>
        <end position="43"/>
    </location>
</feature>
<evidence type="ECO:0000313" key="3">
    <source>
        <dbReference type="Proteomes" id="UP000092573"/>
    </source>
</evidence>
<organism evidence="2 3">
    <name type="scientific">Paenibacillus yonginensis</name>
    <dbReference type="NCBI Taxonomy" id="1462996"/>
    <lineage>
        <taxon>Bacteria</taxon>
        <taxon>Bacillati</taxon>
        <taxon>Bacillota</taxon>
        <taxon>Bacilli</taxon>
        <taxon>Bacillales</taxon>
        <taxon>Paenibacillaceae</taxon>
        <taxon>Paenibacillus</taxon>
    </lineage>
</organism>
<evidence type="ECO:0000313" key="2">
    <source>
        <dbReference type="EMBL" id="ANS76370.1"/>
    </source>
</evidence>
<dbReference type="KEGG" id="pyg:AWM70_18815"/>
<name>A0A1B1N4K0_9BACL</name>
<dbReference type="PANTHER" id="PTHR40027:SF1">
    <property type="entry name" value="CELL DIVISION PROTEIN DIVIC"/>
    <property type="match status" value="1"/>
</dbReference>
<dbReference type="RefSeq" id="WP_068698960.1">
    <property type="nucleotide sequence ID" value="NZ_CP014167.1"/>
</dbReference>
<dbReference type="STRING" id="1462996.AWM70_18815"/>
<keyword evidence="3" id="KW-1185">Reference proteome</keyword>
<dbReference type="EMBL" id="CP014167">
    <property type="protein sequence ID" value="ANS76370.1"/>
    <property type="molecule type" value="Genomic_DNA"/>
</dbReference>
<dbReference type="GO" id="GO:0051301">
    <property type="term" value="P:cell division"/>
    <property type="evidence" value="ECO:0007669"/>
    <property type="project" value="InterPro"/>
</dbReference>
<accession>A0A1B1N4K0</accession>
<dbReference type="Proteomes" id="UP000092573">
    <property type="component" value="Chromosome"/>
</dbReference>
<proteinExistence type="predicted"/>
<sequence length="111" mass="12644">MSAAAAANQRERKTNSNAGAKRRLRLWFCFIILFVGWAGYAFYSQSSELHEKSKQLADIRAKEQATKDSLNQIKYEINRLNDPEYIGQLARKKYGLYKPGETPIRKSTGGN</sequence>